<evidence type="ECO:0000256" key="14">
    <source>
        <dbReference type="SAM" id="Phobius"/>
    </source>
</evidence>
<dbReference type="PANTHER" id="PTHR45768:SF24">
    <property type="entry name" value="OS09G0376700 PROTEIN"/>
    <property type="match status" value="1"/>
</dbReference>
<dbReference type="GO" id="GO:0016020">
    <property type="term" value="C:membrane"/>
    <property type="evidence" value="ECO:0007669"/>
    <property type="project" value="UniProtKB-SubCell"/>
</dbReference>
<evidence type="ECO:0000256" key="2">
    <source>
        <dbReference type="ARBA" id="ARBA00004906"/>
    </source>
</evidence>
<dbReference type="PROSITE" id="PS50089">
    <property type="entry name" value="ZF_RING_2"/>
    <property type="match status" value="1"/>
</dbReference>
<evidence type="ECO:0000256" key="1">
    <source>
        <dbReference type="ARBA" id="ARBA00004167"/>
    </source>
</evidence>
<evidence type="ECO:0000256" key="7">
    <source>
        <dbReference type="ARBA" id="ARBA00022786"/>
    </source>
</evidence>
<dbReference type="Gramene" id="KQJ90087">
    <property type="protein sequence ID" value="KQJ90087"/>
    <property type="gene ID" value="BRADI_4g29340v3"/>
</dbReference>
<dbReference type="RefSeq" id="XP_003576483.1">
    <property type="nucleotide sequence ID" value="XM_003576435.4"/>
</dbReference>
<dbReference type="EMBL" id="CM000883">
    <property type="protein sequence ID" value="KQJ90087.1"/>
    <property type="molecule type" value="Genomic_DNA"/>
</dbReference>
<reference evidence="16 17" key="1">
    <citation type="journal article" date="2010" name="Nature">
        <title>Genome sequencing and analysis of the model grass Brachypodium distachyon.</title>
        <authorList>
            <consortium name="International Brachypodium Initiative"/>
        </authorList>
    </citation>
    <scope>NUCLEOTIDE SEQUENCE [LARGE SCALE GENOMIC DNA]</scope>
    <source>
        <strain evidence="16 17">Bd21</strain>
    </source>
</reference>
<evidence type="ECO:0000256" key="3">
    <source>
        <dbReference type="ARBA" id="ARBA00022679"/>
    </source>
</evidence>
<dbReference type="GeneID" id="100834831"/>
<evidence type="ECO:0000256" key="9">
    <source>
        <dbReference type="ARBA" id="ARBA00022989"/>
    </source>
</evidence>
<keyword evidence="5" id="KW-0479">Metal-binding</keyword>
<keyword evidence="8" id="KW-0862">Zinc</keyword>
<dbReference type="HOGENOM" id="CLU_034332_1_0_1"/>
<keyword evidence="18" id="KW-1185">Reference proteome</keyword>
<dbReference type="KEGG" id="bdi:100834831"/>
<feature type="compositionally biased region" description="Basic and acidic residues" evidence="13">
    <location>
        <begin position="238"/>
        <end position="249"/>
    </location>
</feature>
<evidence type="ECO:0000313" key="18">
    <source>
        <dbReference type="Proteomes" id="UP000008810"/>
    </source>
</evidence>
<reference evidence="16" key="2">
    <citation type="submission" date="2017-06" db="EMBL/GenBank/DDBJ databases">
        <title>WGS assembly of Brachypodium distachyon.</title>
        <authorList>
            <consortium name="The International Brachypodium Initiative"/>
            <person name="Lucas S."/>
            <person name="Harmon-Smith M."/>
            <person name="Lail K."/>
            <person name="Tice H."/>
            <person name="Grimwood J."/>
            <person name="Bruce D."/>
            <person name="Barry K."/>
            <person name="Shu S."/>
            <person name="Lindquist E."/>
            <person name="Wang M."/>
            <person name="Pitluck S."/>
            <person name="Vogel J.P."/>
            <person name="Garvin D.F."/>
            <person name="Mockler T.C."/>
            <person name="Schmutz J."/>
            <person name="Rokhsar D."/>
            <person name="Bevan M.W."/>
        </authorList>
    </citation>
    <scope>NUCLEOTIDE SEQUENCE</scope>
    <source>
        <strain evidence="16">Bd21</strain>
    </source>
</reference>
<evidence type="ECO:0000256" key="11">
    <source>
        <dbReference type="ARBA" id="ARBA00024209"/>
    </source>
</evidence>
<keyword evidence="7" id="KW-0833">Ubl conjugation pathway</keyword>
<dbReference type="SMART" id="SM00184">
    <property type="entry name" value="RING"/>
    <property type="match status" value="1"/>
</dbReference>
<comment type="subcellular location">
    <subcellularLocation>
        <location evidence="1">Membrane</location>
        <topology evidence="1">Single-pass membrane protein</topology>
    </subcellularLocation>
</comment>
<name>I1IPU1_BRADI</name>
<evidence type="ECO:0000256" key="6">
    <source>
        <dbReference type="ARBA" id="ARBA00022771"/>
    </source>
</evidence>
<comment type="similarity">
    <text evidence="11">Belongs to the RING-type zinc finger family. ATL subfamily.</text>
</comment>
<proteinExistence type="inferred from homology"/>
<evidence type="ECO:0000256" key="13">
    <source>
        <dbReference type="SAM" id="MobiDB-lite"/>
    </source>
</evidence>
<dbReference type="PANTHER" id="PTHR45768">
    <property type="entry name" value="E3 UBIQUITIN-PROTEIN LIGASE RNF13-LIKE"/>
    <property type="match status" value="1"/>
</dbReference>
<gene>
    <name evidence="17" type="primary">LOC100834831</name>
    <name evidence="16" type="ORF">BRADI_4g29340v3</name>
</gene>
<dbReference type="OrthoDB" id="8062037at2759"/>
<feature type="region of interest" description="Disordered" evidence="13">
    <location>
        <begin position="215"/>
        <end position="249"/>
    </location>
</feature>
<evidence type="ECO:0000256" key="12">
    <source>
        <dbReference type="PROSITE-ProRule" id="PRU00175"/>
    </source>
</evidence>
<dbReference type="InterPro" id="IPR013083">
    <property type="entry name" value="Znf_RING/FYVE/PHD"/>
</dbReference>
<evidence type="ECO:0000256" key="10">
    <source>
        <dbReference type="ARBA" id="ARBA00023136"/>
    </source>
</evidence>
<dbReference type="AlphaFoldDB" id="I1IPU1"/>
<feature type="region of interest" description="Disordered" evidence="13">
    <location>
        <begin position="366"/>
        <end position="402"/>
    </location>
</feature>
<dbReference type="Gene3D" id="3.30.40.10">
    <property type="entry name" value="Zinc/RING finger domain, C3HC4 (zinc finger)"/>
    <property type="match status" value="1"/>
</dbReference>
<dbReference type="GO" id="GO:0008270">
    <property type="term" value="F:zinc ion binding"/>
    <property type="evidence" value="ECO:0007669"/>
    <property type="project" value="UniProtKB-KW"/>
</dbReference>
<dbReference type="FunCoup" id="I1IPU1">
    <property type="interactions" value="817"/>
</dbReference>
<dbReference type="eggNOG" id="KOG0800">
    <property type="taxonomic scope" value="Eukaryota"/>
</dbReference>
<dbReference type="GO" id="GO:0016740">
    <property type="term" value="F:transferase activity"/>
    <property type="evidence" value="ECO:0007669"/>
    <property type="project" value="UniProtKB-KW"/>
</dbReference>
<dbReference type="OMA" id="WQWRGGD"/>
<evidence type="ECO:0000256" key="8">
    <source>
        <dbReference type="ARBA" id="ARBA00022833"/>
    </source>
</evidence>
<protein>
    <recommendedName>
        <fullName evidence="15">RING-type domain-containing protein</fullName>
    </recommendedName>
</protein>
<keyword evidence="4 14" id="KW-0812">Transmembrane</keyword>
<evidence type="ECO:0000259" key="15">
    <source>
        <dbReference type="PROSITE" id="PS50089"/>
    </source>
</evidence>
<organism evidence="17">
    <name type="scientific">Brachypodium distachyon</name>
    <name type="common">Purple false brome</name>
    <name type="synonym">Trachynia distachya</name>
    <dbReference type="NCBI Taxonomy" id="15368"/>
    <lineage>
        <taxon>Eukaryota</taxon>
        <taxon>Viridiplantae</taxon>
        <taxon>Streptophyta</taxon>
        <taxon>Embryophyta</taxon>
        <taxon>Tracheophyta</taxon>
        <taxon>Spermatophyta</taxon>
        <taxon>Magnoliopsida</taxon>
        <taxon>Liliopsida</taxon>
        <taxon>Poales</taxon>
        <taxon>Poaceae</taxon>
        <taxon>BOP clade</taxon>
        <taxon>Pooideae</taxon>
        <taxon>Stipodae</taxon>
        <taxon>Brachypodieae</taxon>
        <taxon>Brachypodium</taxon>
    </lineage>
</organism>
<accession>I1IPU1</accession>
<evidence type="ECO:0000313" key="17">
    <source>
        <dbReference type="EnsemblPlants" id="KQJ90087"/>
    </source>
</evidence>
<evidence type="ECO:0000256" key="5">
    <source>
        <dbReference type="ARBA" id="ARBA00022723"/>
    </source>
</evidence>
<keyword evidence="3" id="KW-0808">Transferase</keyword>
<feature type="transmembrane region" description="Helical" evidence="14">
    <location>
        <begin position="63"/>
        <end position="84"/>
    </location>
</feature>
<evidence type="ECO:0000313" key="16">
    <source>
        <dbReference type="EMBL" id="KQJ90087.1"/>
    </source>
</evidence>
<feature type="compositionally biased region" description="Low complexity" evidence="13">
    <location>
        <begin position="30"/>
        <end position="49"/>
    </location>
</feature>
<comment type="pathway">
    <text evidence="2">Protein modification; protein ubiquitination.</text>
</comment>
<dbReference type="InterPro" id="IPR001841">
    <property type="entry name" value="Znf_RING"/>
</dbReference>
<dbReference type="SUPFAM" id="SSF57850">
    <property type="entry name" value="RING/U-box"/>
    <property type="match status" value="1"/>
</dbReference>
<dbReference type="Proteomes" id="UP000008810">
    <property type="component" value="Chromosome 4"/>
</dbReference>
<dbReference type="CDD" id="cd16461">
    <property type="entry name" value="RING-H2_EL5-like"/>
    <property type="match status" value="1"/>
</dbReference>
<feature type="domain" description="RING-type" evidence="15">
    <location>
        <begin position="165"/>
        <end position="208"/>
    </location>
</feature>
<dbReference type="EnsemblPlants" id="KQJ90087">
    <property type="protein sequence ID" value="KQJ90087"/>
    <property type="gene ID" value="BRADI_4g29340v3"/>
</dbReference>
<evidence type="ECO:0000256" key="4">
    <source>
        <dbReference type="ARBA" id="ARBA00022692"/>
    </source>
</evidence>
<dbReference type="Pfam" id="PF13639">
    <property type="entry name" value="zf-RING_2"/>
    <property type="match status" value="1"/>
</dbReference>
<keyword evidence="10 14" id="KW-0472">Membrane</keyword>
<keyword evidence="6 12" id="KW-0863">Zinc-finger</keyword>
<feature type="region of interest" description="Disordered" evidence="13">
    <location>
        <begin position="30"/>
        <end position="55"/>
    </location>
</feature>
<reference evidence="17" key="3">
    <citation type="submission" date="2018-08" db="UniProtKB">
        <authorList>
            <consortium name="EnsemblPlants"/>
        </authorList>
    </citation>
    <scope>IDENTIFICATION</scope>
    <source>
        <strain evidence="17">cv. Bd21</strain>
    </source>
</reference>
<keyword evidence="9 14" id="KW-1133">Transmembrane helix</keyword>
<sequence length="402" mass="43064">MAAVSSRKILGWSLVRREITSGGDGFFAGPPALAPPATAGQQQQQQEQPGPGPSAMAARITPAVLFITVVLAVVLLVSGLLHILRRLFLKSHRANARAEAMERQLQQLFHLHEDGPGLDQAAIDALPCFAYGELELSLGADDAKEGEGDEEKGYKKKKGTRPFDCAVCLCEFAAAEDRLRLLPLCGHAFHVACIDTWLRSSSTCPLCRTQALSASAQAPPTADTDTPSVLETPTGVEEQQKQDDDASKEDAFFPGSVVLPVRLGRFKNVQDGVQESSGSSRRLDARRCYSMGSNYRYVLAEENLVVSVRWRPGDSTSGAAPAGGVAAAAAARRSEQQGKKVCAASRGDSFSVSKIWQWRGSGRRLPALRADGSESPAPDDGLPWAQAQAPARTRSARQEIDT</sequence>
<feature type="compositionally biased region" description="Polar residues" evidence="13">
    <location>
        <begin position="215"/>
        <end position="231"/>
    </location>
</feature>